<dbReference type="AlphaFoldDB" id="A0A6P1QUS0"/>
<gene>
    <name evidence="2" type="primary">gldL</name>
    <name evidence="2" type="ORF">DBX24_01020</name>
</gene>
<sequence>MFKTKDGILNFAYSFGAAIVILGAFFKMTHTTFGGLINPNWVLGGALITEAIIFMVYAFNPPKTEETYAWENVYPELLDKNAQPTPRQTTSLVQQTTELRELETSLSTKLDKMLADAKVDNTLLESFKTGIEKFSSSIDELQKSAEYSDKFNQELQQLTANLNNLNKVYAGMLSAMKS</sequence>
<reference evidence="2 3" key="1">
    <citation type="submission" date="2018-04" db="EMBL/GenBank/DDBJ databases">
        <title>Characteristic and Complete Genome Sequencing of A Novel Member of Infective Endocarditis Causative Bacteria: Bergeyella cardium QL-PH.</title>
        <authorList>
            <person name="Pan H."/>
            <person name="Sun E."/>
            <person name="Zhang Y."/>
        </authorList>
    </citation>
    <scope>NUCLEOTIDE SEQUENCE [LARGE SCALE GENOMIC DNA]</scope>
    <source>
        <strain evidence="2 3">HPQL</strain>
    </source>
</reference>
<evidence type="ECO:0000313" key="3">
    <source>
        <dbReference type="Proteomes" id="UP000464318"/>
    </source>
</evidence>
<dbReference type="Proteomes" id="UP000464318">
    <property type="component" value="Chromosome"/>
</dbReference>
<dbReference type="InterPro" id="IPR055087">
    <property type="entry name" value="GldL-like_N"/>
</dbReference>
<evidence type="ECO:0000313" key="2">
    <source>
        <dbReference type="EMBL" id="QHN64570.1"/>
    </source>
</evidence>
<dbReference type="KEGG" id="bcad:DBX24_01020"/>
<proteinExistence type="predicted"/>
<protein>
    <submittedName>
        <fullName evidence="2">Gliding motility protein GldL</fullName>
    </submittedName>
</protein>
<dbReference type="NCBIfam" id="TIGR03513">
    <property type="entry name" value="GldL_gliding"/>
    <property type="match status" value="1"/>
</dbReference>
<dbReference type="RefSeq" id="WP_120488733.1">
    <property type="nucleotide sequence ID" value="NZ_CP029149.1"/>
</dbReference>
<organism evidence="2 3">
    <name type="scientific">Bergeyella cardium</name>
    <dbReference type="NCBI Taxonomy" id="1585976"/>
    <lineage>
        <taxon>Bacteria</taxon>
        <taxon>Pseudomonadati</taxon>
        <taxon>Bacteroidota</taxon>
        <taxon>Flavobacteriia</taxon>
        <taxon>Flavobacteriales</taxon>
        <taxon>Weeksellaceae</taxon>
        <taxon>Bergeyella</taxon>
    </lineage>
</organism>
<accession>A0A6P1QUS0</accession>
<keyword evidence="3" id="KW-1185">Reference proteome</keyword>
<evidence type="ECO:0000259" key="1">
    <source>
        <dbReference type="Pfam" id="PF22827"/>
    </source>
</evidence>
<name>A0A6P1QUS0_9FLAO</name>
<dbReference type="OrthoDB" id="1466660at2"/>
<feature type="domain" description="Gliding motility protein GldL-like N-terminal" evidence="1">
    <location>
        <begin position="12"/>
        <end position="79"/>
    </location>
</feature>
<dbReference type="Pfam" id="PF22827">
    <property type="entry name" value="GldL_N"/>
    <property type="match status" value="1"/>
</dbReference>
<dbReference type="EMBL" id="CP029149">
    <property type="protein sequence ID" value="QHN64570.1"/>
    <property type="molecule type" value="Genomic_DNA"/>
</dbReference>
<dbReference type="InterPro" id="IPR019852">
    <property type="entry name" value="Motility-assoc_prot_GldL"/>
</dbReference>